<accession>A0A371YZY9</accession>
<evidence type="ECO:0000313" key="1">
    <source>
        <dbReference type="EMBL" id="RFD19777.1"/>
    </source>
</evidence>
<evidence type="ECO:0000313" key="2">
    <source>
        <dbReference type="Proteomes" id="UP000262371"/>
    </source>
</evidence>
<comment type="caution">
    <text evidence="1">The sequence shown here is derived from an EMBL/GenBank/DDBJ whole genome shotgun (WGS) entry which is preliminary data.</text>
</comment>
<keyword evidence="2" id="KW-1185">Reference proteome</keyword>
<name>A0A371YZY9_9PROT</name>
<gene>
    <name evidence="1" type="ORF">DY926_09500</name>
</gene>
<proteinExistence type="predicted"/>
<organism evidence="1 2">
    <name type="scientific">Komagataeibacter melaceti</name>
    <dbReference type="NCBI Taxonomy" id="2766577"/>
    <lineage>
        <taxon>Bacteria</taxon>
        <taxon>Pseudomonadati</taxon>
        <taxon>Pseudomonadota</taxon>
        <taxon>Alphaproteobacteria</taxon>
        <taxon>Acetobacterales</taxon>
        <taxon>Acetobacteraceae</taxon>
        <taxon>Komagataeibacter</taxon>
    </lineage>
</organism>
<dbReference type="EMBL" id="QUWV01000072">
    <property type="protein sequence ID" value="RFD19777.1"/>
    <property type="molecule type" value="Genomic_DNA"/>
</dbReference>
<reference evidence="1 2" key="1">
    <citation type="submission" date="2018-08" db="EMBL/GenBank/DDBJ databases">
        <title>Komagataeibacter sp. AV 382.</title>
        <authorList>
            <person name="Skraban J."/>
            <person name="Trcek J."/>
        </authorList>
    </citation>
    <scope>NUCLEOTIDE SEQUENCE [LARGE SCALE GENOMIC DNA]</scope>
    <source>
        <strain evidence="1 2">AV 382</strain>
    </source>
</reference>
<dbReference type="Proteomes" id="UP000262371">
    <property type="component" value="Unassembled WGS sequence"/>
</dbReference>
<protein>
    <submittedName>
        <fullName evidence="1">Uncharacterized protein</fullName>
    </submittedName>
</protein>
<sequence length="87" mass="9310">MQARRCHHARAAHVWRRGAAGAVRLARCIGIHLPEAGRGVESGVENGMACLKCYNITSVYISALSGVKIKDSIVGRPPADHVPKPRG</sequence>
<dbReference type="AlphaFoldDB" id="A0A371YZY9"/>